<protein>
    <recommendedName>
        <fullName evidence="1">PPM-type phosphatase domain-containing protein</fullName>
    </recommendedName>
</protein>
<gene>
    <name evidence="2" type="ORF">GT019_11270</name>
</gene>
<dbReference type="SUPFAM" id="SSF81606">
    <property type="entry name" value="PP2C-like"/>
    <property type="match status" value="1"/>
</dbReference>
<keyword evidence="3" id="KW-1185">Reference proteome</keyword>
<reference evidence="2 3" key="1">
    <citation type="submission" date="2020-01" db="EMBL/GenBank/DDBJ databases">
        <title>Paenibacillus soybeanensis sp. nov. isolated from the nodules of soybean (Glycine max(L.) Merr).</title>
        <authorList>
            <person name="Wang H."/>
        </authorList>
    </citation>
    <scope>NUCLEOTIDE SEQUENCE [LARGE SCALE GENOMIC DNA]</scope>
    <source>
        <strain evidence="2 3">T1</strain>
    </source>
</reference>
<evidence type="ECO:0000313" key="2">
    <source>
        <dbReference type="EMBL" id="NBD24451.1"/>
    </source>
</evidence>
<dbReference type="Pfam" id="PF13672">
    <property type="entry name" value="PP2C_2"/>
    <property type="match status" value="1"/>
</dbReference>
<organism evidence="2 3">
    <name type="scientific">Paenibacillus glycinis</name>
    <dbReference type="NCBI Taxonomy" id="2697035"/>
    <lineage>
        <taxon>Bacteria</taxon>
        <taxon>Bacillati</taxon>
        <taxon>Bacillota</taxon>
        <taxon>Bacilli</taxon>
        <taxon>Bacillales</taxon>
        <taxon>Paenibacillaceae</taxon>
        <taxon>Paenibacillus</taxon>
    </lineage>
</organism>
<evidence type="ECO:0000313" key="3">
    <source>
        <dbReference type="Proteomes" id="UP000665561"/>
    </source>
</evidence>
<dbReference type="InterPro" id="IPR001932">
    <property type="entry name" value="PPM-type_phosphatase-like_dom"/>
</dbReference>
<dbReference type="Gene3D" id="3.60.40.10">
    <property type="entry name" value="PPM-type phosphatase domain"/>
    <property type="match status" value="1"/>
</dbReference>
<proteinExistence type="predicted"/>
<accession>A0ABW9XP93</accession>
<dbReference type="EMBL" id="JAAAMV010000007">
    <property type="protein sequence ID" value="NBD24451.1"/>
    <property type="molecule type" value="Genomic_DNA"/>
</dbReference>
<dbReference type="InterPro" id="IPR036457">
    <property type="entry name" value="PPM-type-like_dom_sf"/>
</dbReference>
<sequence>MKLNVRTQQGVGAWNEDAVVCEESLGLFGVLDGATSLAPYRGPGGETGGYLAAQEAAAACIREGHAGTGLPEIMTQANARLRAAMGEAGISPDIPEALWSACAVLVRVGSKWIEYAQLGDCMLAVYYADGTIRIATHDQLAHVDDRTKAAWQEGVAAGLTSSAELWAHARSQIVAGRALANRTGGYGVLNGDDACADFVEYGRISVSNVVSLLLFSDGLYMPKPPGESDRDSAVQIASLVREMGLPRYMAWLTELEETDPDCTRYPRVKKSDDKTAIWIELEPSR</sequence>
<feature type="domain" description="PPM-type phosphatase" evidence="1">
    <location>
        <begin position="11"/>
        <end position="221"/>
    </location>
</feature>
<evidence type="ECO:0000259" key="1">
    <source>
        <dbReference type="Pfam" id="PF13672"/>
    </source>
</evidence>
<name>A0ABW9XP93_9BACL</name>
<dbReference type="RefSeq" id="WP_161743255.1">
    <property type="nucleotide sequence ID" value="NZ_JAAAMV010000007.1"/>
</dbReference>
<comment type="caution">
    <text evidence="2">The sequence shown here is derived from an EMBL/GenBank/DDBJ whole genome shotgun (WGS) entry which is preliminary data.</text>
</comment>
<dbReference type="Proteomes" id="UP000665561">
    <property type="component" value="Unassembled WGS sequence"/>
</dbReference>